<evidence type="ECO:0000256" key="2">
    <source>
        <dbReference type="SAM" id="MobiDB-lite"/>
    </source>
</evidence>
<dbReference type="AlphaFoldDB" id="A0A1Y3BGU6"/>
<dbReference type="InterPro" id="IPR036390">
    <property type="entry name" value="WH_DNA-bd_sf"/>
</dbReference>
<comment type="similarity">
    <text evidence="1">Belongs to the peptidase M24 family.</text>
</comment>
<dbReference type="PANTHER" id="PTHR10804">
    <property type="entry name" value="PROTEASE FAMILY M24 METHIONYL AMINOPEPTIDASE, AMINOPEPTIDASE P"/>
    <property type="match status" value="1"/>
</dbReference>
<evidence type="ECO:0000313" key="3">
    <source>
        <dbReference type="EMBL" id="OTF78385.1"/>
    </source>
</evidence>
<protein>
    <submittedName>
        <fullName evidence="3">Uncharacterized protein</fullName>
    </submittedName>
</protein>
<evidence type="ECO:0000313" key="4">
    <source>
        <dbReference type="Proteomes" id="UP000194236"/>
    </source>
</evidence>
<dbReference type="InterPro" id="IPR047113">
    <property type="entry name" value="PA2G4/ARX1"/>
</dbReference>
<organism evidence="3 4">
    <name type="scientific">Euroglyphus maynei</name>
    <name type="common">Mayne's house dust mite</name>
    <dbReference type="NCBI Taxonomy" id="6958"/>
    <lineage>
        <taxon>Eukaryota</taxon>
        <taxon>Metazoa</taxon>
        <taxon>Ecdysozoa</taxon>
        <taxon>Arthropoda</taxon>
        <taxon>Chelicerata</taxon>
        <taxon>Arachnida</taxon>
        <taxon>Acari</taxon>
        <taxon>Acariformes</taxon>
        <taxon>Sarcoptiformes</taxon>
        <taxon>Astigmata</taxon>
        <taxon>Psoroptidia</taxon>
        <taxon>Analgoidea</taxon>
        <taxon>Pyroglyphidae</taxon>
        <taxon>Pyroglyphinae</taxon>
        <taxon>Euroglyphus</taxon>
    </lineage>
</organism>
<accession>A0A1Y3BGU6</accession>
<name>A0A1Y3BGU6_EURMA</name>
<dbReference type="Proteomes" id="UP000194236">
    <property type="component" value="Unassembled WGS sequence"/>
</dbReference>
<proteinExistence type="inferred from homology"/>
<gene>
    <name evidence="3" type="ORF">BLA29_011802</name>
</gene>
<reference evidence="3 4" key="1">
    <citation type="submission" date="2017-03" db="EMBL/GenBank/DDBJ databases">
        <title>Genome Survey of Euroglyphus maynei.</title>
        <authorList>
            <person name="Arlian L.G."/>
            <person name="Morgan M.S."/>
            <person name="Rider S.D."/>
        </authorList>
    </citation>
    <scope>NUCLEOTIDE SEQUENCE [LARGE SCALE GENOMIC DNA]</scope>
    <source>
        <strain evidence="3">Arlian Lab</strain>
        <tissue evidence="3">Whole body</tissue>
    </source>
</reference>
<dbReference type="Gene3D" id="1.10.10.10">
    <property type="entry name" value="Winged helix-like DNA-binding domain superfamily/Winged helix DNA-binding domain"/>
    <property type="match status" value="1"/>
</dbReference>
<evidence type="ECO:0000256" key="1">
    <source>
        <dbReference type="ARBA" id="ARBA00007319"/>
    </source>
</evidence>
<sequence length="170" mass="18838">MDSKTTIYRKTDENYQLKMKASRVLFSDIDKKFANMPFTLRTLDNEQKARMGVVECVKHKLLEPYSILYDKDNELIAQFKFTVLLMPSGSHKITGLSTFDPSICESEYSIDKDESLKSILAKGLTNKTAKKKKKSKSSSTTATTNDAGDSSNVAAAATSEKDGSSSNNNK</sequence>
<feature type="region of interest" description="Disordered" evidence="2">
    <location>
        <begin position="125"/>
        <end position="170"/>
    </location>
</feature>
<dbReference type="SUPFAM" id="SSF46785">
    <property type="entry name" value="Winged helix' DNA-binding domain"/>
    <property type="match status" value="1"/>
</dbReference>
<dbReference type="EMBL" id="MUJZ01028156">
    <property type="protein sequence ID" value="OTF78385.1"/>
    <property type="molecule type" value="Genomic_DNA"/>
</dbReference>
<feature type="compositionally biased region" description="Low complexity" evidence="2">
    <location>
        <begin position="137"/>
        <end position="151"/>
    </location>
</feature>
<dbReference type="OrthoDB" id="5876363at2759"/>
<dbReference type="InterPro" id="IPR036388">
    <property type="entry name" value="WH-like_DNA-bd_sf"/>
</dbReference>
<dbReference type="PANTHER" id="PTHR10804:SF11">
    <property type="entry name" value="PROLIFERATION-ASSOCIATED PROTEIN 2G4"/>
    <property type="match status" value="1"/>
</dbReference>
<dbReference type="FunFam" id="1.10.10.10:FF:000029">
    <property type="entry name" value="Proliferation-associated 2G4, a"/>
    <property type="match status" value="1"/>
</dbReference>
<keyword evidence="4" id="KW-1185">Reference proteome</keyword>
<comment type="caution">
    <text evidence="3">The sequence shown here is derived from an EMBL/GenBank/DDBJ whole genome shotgun (WGS) entry which is preliminary data.</text>
</comment>